<feature type="domain" description="CRISPR type III-associated protein" evidence="2">
    <location>
        <begin position="11"/>
        <end position="256"/>
    </location>
</feature>
<gene>
    <name evidence="3" type="ordered locus">Mthe_0647</name>
</gene>
<keyword evidence="1" id="KW-0051">Antiviral defense</keyword>
<evidence type="ECO:0000313" key="4">
    <source>
        <dbReference type="Proteomes" id="UP000000674"/>
    </source>
</evidence>
<dbReference type="STRING" id="349307.Mthe_0647"/>
<dbReference type="InterPro" id="IPR013410">
    <property type="entry name" value="CRISPR-assoc_RAMP_Cmr4"/>
</dbReference>
<dbReference type="DNASU" id="4463141"/>
<dbReference type="GO" id="GO:0051607">
    <property type="term" value="P:defense response to virus"/>
    <property type="evidence" value="ECO:0007669"/>
    <property type="project" value="UniProtKB-KW"/>
</dbReference>
<dbReference type="PANTHER" id="PTHR36700:SF1">
    <property type="entry name" value="CRISPR SYSTEM CMR SUBUNIT CMR4"/>
    <property type="match status" value="1"/>
</dbReference>
<dbReference type="Proteomes" id="UP000000674">
    <property type="component" value="Chromosome"/>
</dbReference>
<dbReference type="OrthoDB" id="44077at2157"/>
<dbReference type="EMBL" id="CP000477">
    <property type="protein sequence ID" value="ABK14437.1"/>
    <property type="molecule type" value="Genomic_DNA"/>
</dbReference>
<name>A0B6W3_METTP</name>
<dbReference type="PANTHER" id="PTHR36700">
    <property type="entry name" value="CRISPR SYSTEM CMR SUBUNIT CMR4"/>
    <property type="match status" value="1"/>
</dbReference>
<dbReference type="Pfam" id="PF03787">
    <property type="entry name" value="RAMPs"/>
    <property type="match status" value="1"/>
</dbReference>
<dbReference type="InterPro" id="IPR005537">
    <property type="entry name" value="RAMP_III_fam"/>
</dbReference>
<accession>A0B6W3</accession>
<proteinExistence type="predicted"/>
<evidence type="ECO:0000313" key="3">
    <source>
        <dbReference type="EMBL" id="ABK14437.1"/>
    </source>
</evidence>
<sequence length="267" mass="29613">MRGMMLGMLAETHIHSGAGRSEGFVDLPVAREAVTSYPVIAGSSLKGALRDAARERGMDESIFGDQDRAGDVLVSDARLLLLPVRSLTGSYRWVTCPHILERLSRDMRLCGISDGFEGASVERGKACCTDDLNQIFLEEREFQRSNGIDGALIDALKKMVPHKQTASRLERQLVIISDDDFGWFASYGLPVIARNKLDDNKKSKNLWYEEALAPDTLMYAMVFERKDGALGKVQSMFETKPYLQLGGNETVGMGWFAVKILEQGEGR</sequence>
<dbReference type="AlphaFoldDB" id="A0B6W3"/>
<dbReference type="NCBIfam" id="TIGR02580">
    <property type="entry name" value="cas_RAMP_Cmr4"/>
    <property type="match status" value="1"/>
</dbReference>
<evidence type="ECO:0000259" key="2">
    <source>
        <dbReference type="Pfam" id="PF03787"/>
    </source>
</evidence>
<protein>
    <submittedName>
        <fullName evidence="3">CRISPR-associated protein, Cmr4 family</fullName>
    </submittedName>
</protein>
<dbReference type="SMR" id="A0B6W3"/>
<organism evidence="3 4">
    <name type="scientific">Methanothrix thermoacetophila (strain DSM 6194 / JCM 14653 / NBRC 101360 / PT)</name>
    <name type="common">Methanosaeta thermophila</name>
    <dbReference type="NCBI Taxonomy" id="349307"/>
    <lineage>
        <taxon>Archaea</taxon>
        <taxon>Methanobacteriati</taxon>
        <taxon>Methanobacteriota</taxon>
        <taxon>Stenosarchaea group</taxon>
        <taxon>Methanomicrobia</taxon>
        <taxon>Methanotrichales</taxon>
        <taxon>Methanotrichaceae</taxon>
        <taxon>Methanothrix</taxon>
    </lineage>
</organism>
<dbReference type="HOGENOM" id="CLU_047795_0_0_2"/>
<evidence type="ECO:0000256" key="1">
    <source>
        <dbReference type="ARBA" id="ARBA00023118"/>
    </source>
</evidence>
<dbReference type="KEGG" id="mtp:Mthe_0647"/>
<keyword evidence="4" id="KW-1185">Reference proteome</keyword>
<reference evidence="3 4" key="1">
    <citation type="submission" date="2006-10" db="EMBL/GenBank/DDBJ databases">
        <title>Complete sequence of Methanosaeta thermophila PT.</title>
        <authorList>
            <consortium name="US DOE Joint Genome Institute"/>
            <person name="Copeland A."/>
            <person name="Lucas S."/>
            <person name="Lapidus A."/>
            <person name="Barry K."/>
            <person name="Detter J.C."/>
            <person name="Glavina del Rio T."/>
            <person name="Hammon N."/>
            <person name="Israni S."/>
            <person name="Pitluck S."/>
            <person name="Chain P."/>
            <person name="Malfatti S."/>
            <person name="Shin M."/>
            <person name="Vergez L."/>
            <person name="Schmutz J."/>
            <person name="Larimer F."/>
            <person name="Land M."/>
            <person name="Hauser L."/>
            <person name="Kyrpides N."/>
            <person name="Kim E."/>
            <person name="Smith K.S."/>
            <person name="Ingram-Smith C."/>
            <person name="Richardson P."/>
        </authorList>
    </citation>
    <scope>NUCLEOTIDE SEQUENCE [LARGE SCALE GENOMIC DNA]</scope>
    <source>
        <strain evidence="4">DSM 6194 / JCM 14653 / NBRC 101360 / PT</strain>
    </source>
</reference>